<dbReference type="OrthoDB" id="3855669at2"/>
<evidence type="ECO:0000313" key="2">
    <source>
        <dbReference type="EMBL" id="TKA04751.1"/>
    </source>
</evidence>
<sequence>MGDAVAPGANAEGEPKGTPYSPAVGAVSVDAKRNRVGRVMGRTETRVWLRPIGGGREWVAVLADLRPASDKESLSARVAGANARSRGEVL</sequence>
<evidence type="ECO:0000256" key="1">
    <source>
        <dbReference type="SAM" id="MobiDB-lite"/>
    </source>
</evidence>
<evidence type="ECO:0000313" key="3">
    <source>
        <dbReference type="Proteomes" id="UP000305778"/>
    </source>
</evidence>
<dbReference type="EMBL" id="SUMC01000048">
    <property type="protein sequence ID" value="TKA04751.1"/>
    <property type="molecule type" value="Genomic_DNA"/>
</dbReference>
<gene>
    <name evidence="2" type="ORF">FCI23_34820</name>
</gene>
<protein>
    <submittedName>
        <fullName evidence="2">Uncharacterized protein</fullName>
    </submittedName>
</protein>
<comment type="caution">
    <text evidence="2">The sequence shown here is derived from an EMBL/GenBank/DDBJ whole genome shotgun (WGS) entry which is preliminary data.</text>
</comment>
<name>A0A4U0SBF5_9ACTN</name>
<keyword evidence="3" id="KW-1185">Reference proteome</keyword>
<dbReference type="AlphaFoldDB" id="A0A4U0SBF5"/>
<accession>A0A4U0SBF5</accession>
<reference evidence="2 3" key="1">
    <citation type="submission" date="2019-04" db="EMBL/GenBank/DDBJ databases">
        <title>Streptomyces oryziradicis sp. nov., a novel actinomycete isolated from rhizosphere soil of rice (Oryza sativa L.).</title>
        <authorList>
            <person name="Li C."/>
        </authorList>
    </citation>
    <scope>NUCLEOTIDE SEQUENCE [LARGE SCALE GENOMIC DNA]</scope>
    <source>
        <strain evidence="2 3">NEAU-C40</strain>
    </source>
</reference>
<proteinExistence type="predicted"/>
<dbReference type="Proteomes" id="UP000305778">
    <property type="component" value="Unassembled WGS sequence"/>
</dbReference>
<organism evidence="2 3">
    <name type="scientific">Actinacidiphila oryziradicis</name>
    <dbReference type="NCBI Taxonomy" id="2571141"/>
    <lineage>
        <taxon>Bacteria</taxon>
        <taxon>Bacillati</taxon>
        <taxon>Actinomycetota</taxon>
        <taxon>Actinomycetes</taxon>
        <taxon>Kitasatosporales</taxon>
        <taxon>Streptomycetaceae</taxon>
        <taxon>Actinacidiphila</taxon>
    </lineage>
</organism>
<feature type="region of interest" description="Disordered" evidence="1">
    <location>
        <begin position="1"/>
        <end position="25"/>
    </location>
</feature>